<dbReference type="PROSITE" id="PS51257">
    <property type="entry name" value="PROKAR_LIPOPROTEIN"/>
    <property type="match status" value="1"/>
</dbReference>
<name>A0ABS9V5R3_9BACT</name>
<comment type="caution">
    <text evidence="1">The sequence shown here is derived from an EMBL/GenBank/DDBJ whole genome shotgun (WGS) entry which is preliminary data.</text>
</comment>
<protein>
    <submittedName>
        <fullName evidence="1">Uncharacterized protein</fullName>
    </submittedName>
</protein>
<sequence length="49" mass="5433">MYRICIIGLVLVSLLSTTSCDLLNSKETMDGFAREMSDDPEEKLPPGKD</sequence>
<evidence type="ECO:0000313" key="1">
    <source>
        <dbReference type="EMBL" id="MCH7411549.1"/>
    </source>
</evidence>
<keyword evidence="2" id="KW-1185">Reference proteome</keyword>
<evidence type="ECO:0000313" key="2">
    <source>
        <dbReference type="Proteomes" id="UP001165489"/>
    </source>
</evidence>
<dbReference type="Proteomes" id="UP001165489">
    <property type="component" value="Unassembled WGS sequence"/>
</dbReference>
<organism evidence="1 2">
    <name type="scientific">Belliella filtrata</name>
    <dbReference type="NCBI Taxonomy" id="2923435"/>
    <lineage>
        <taxon>Bacteria</taxon>
        <taxon>Pseudomonadati</taxon>
        <taxon>Bacteroidota</taxon>
        <taxon>Cytophagia</taxon>
        <taxon>Cytophagales</taxon>
        <taxon>Cyclobacteriaceae</taxon>
        <taxon>Belliella</taxon>
    </lineage>
</organism>
<dbReference type="EMBL" id="JAKZGP010000086">
    <property type="protein sequence ID" value="MCH7411549.1"/>
    <property type="molecule type" value="Genomic_DNA"/>
</dbReference>
<reference evidence="1" key="1">
    <citation type="submission" date="2022-03" db="EMBL/GenBank/DDBJ databases">
        <title>De novo assembled genomes of Belliella spp. (Cyclobacteriaceae) strains.</title>
        <authorList>
            <person name="Szabo A."/>
            <person name="Korponai K."/>
            <person name="Felfoldi T."/>
        </authorList>
    </citation>
    <scope>NUCLEOTIDE SEQUENCE</scope>
    <source>
        <strain evidence="1">DSM 111904</strain>
    </source>
</reference>
<dbReference type="RefSeq" id="WP_241349981.1">
    <property type="nucleotide sequence ID" value="NZ_JAKZGP010000086.1"/>
</dbReference>
<proteinExistence type="predicted"/>
<accession>A0ABS9V5R3</accession>
<gene>
    <name evidence="1" type="ORF">MM239_19335</name>
</gene>